<dbReference type="Proteomes" id="UP001162483">
    <property type="component" value="Unassembled WGS sequence"/>
</dbReference>
<dbReference type="Pfam" id="PF00067">
    <property type="entry name" value="p450"/>
    <property type="match status" value="1"/>
</dbReference>
<dbReference type="Gene3D" id="1.10.630.10">
    <property type="entry name" value="Cytochrome P450"/>
    <property type="match status" value="1"/>
</dbReference>
<evidence type="ECO:0000256" key="1">
    <source>
        <dbReference type="ARBA" id="ARBA00010617"/>
    </source>
</evidence>
<proteinExistence type="inferred from homology"/>
<dbReference type="InterPro" id="IPR001128">
    <property type="entry name" value="Cyt_P450"/>
</dbReference>
<gene>
    <name evidence="5" type="ORF">SPARVUS_LOCUS3026586</name>
</gene>
<evidence type="ECO:0000256" key="3">
    <source>
        <dbReference type="ARBA" id="ARBA00023004"/>
    </source>
</evidence>
<dbReference type="InterPro" id="IPR050196">
    <property type="entry name" value="Cytochrome_P450_Monoox"/>
</dbReference>
<dbReference type="PROSITE" id="PS00086">
    <property type="entry name" value="CYTOCHROME_P450"/>
    <property type="match status" value="1"/>
</dbReference>
<keyword evidence="4" id="KW-0560">Oxidoreductase</keyword>
<evidence type="ECO:0000256" key="4">
    <source>
        <dbReference type="RuleBase" id="RU000461"/>
    </source>
</evidence>
<keyword evidence="2 4" id="KW-0349">Heme</keyword>
<sequence>VFDPLRFSPENTIKRHSHAFLPFSAGGRNCIGQNFAMNEVKVAVALTLQRFELYPDPRNKPIKTQQFVLKSLNGIHLNLKKIDPMKEKDW</sequence>
<keyword evidence="4" id="KW-0503">Monooxygenase</keyword>
<evidence type="ECO:0000256" key="2">
    <source>
        <dbReference type="ARBA" id="ARBA00022617"/>
    </source>
</evidence>
<reference evidence="5" key="1">
    <citation type="submission" date="2023-05" db="EMBL/GenBank/DDBJ databases">
        <authorList>
            <person name="Stuckert A."/>
        </authorList>
    </citation>
    <scope>NUCLEOTIDE SEQUENCE</scope>
</reference>
<keyword evidence="4" id="KW-0479">Metal-binding</keyword>
<dbReference type="SUPFAM" id="SSF48264">
    <property type="entry name" value="Cytochrome P450"/>
    <property type="match status" value="1"/>
</dbReference>
<feature type="non-terminal residue" evidence="5">
    <location>
        <position position="1"/>
    </location>
</feature>
<comment type="caution">
    <text evidence="5">The sequence shown here is derived from an EMBL/GenBank/DDBJ whole genome shotgun (WGS) entry which is preliminary data.</text>
</comment>
<protein>
    <recommendedName>
        <fullName evidence="7">Cytochrome P450</fullName>
    </recommendedName>
</protein>
<evidence type="ECO:0000313" key="6">
    <source>
        <dbReference type="Proteomes" id="UP001162483"/>
    </source>
</evidence>
<dbReference type="EMBL" id="CATNWA010004371">
    <property type="protein sequence ID" value="CAI9547627.1"/>
    <property type="molecule type" value="Genomic_DNA"/>
</dbReference>
<dbReference type="PRINTS" id="PR00463">
    <property type="entry name" value="EP450I"/>
</dbReference>
<keyword evidence="3 4" id="KW-0408">Iron</keyword>
<accession>A0ABN9BJ80</accession>
<comment type="similarity">
    <text evidence="1 4">Belongs to the cytochrome P450 family.</text>
</comment>
<dbReference type="PANTHER" id="PTHR24291:SF208">
    <property type="match status" value="1"/>
</dbReference>
<evidence type="ECO:0000313" key="5">
    <source>
        <dbReference type="EMBL" id="CAI9547627.1"/>
    </source>
</evidence>
<organism evidence="5 6">
    <name type="scientific">Staurois parvus</name>
    <dbReference type="NCBI Taxonomy" id="386267"/>
    <lineage>
        <taxon>Eukaryota</taxon>
        <taxon>Metazoa</taxon>
        <taxon>Chordata</taxon>
        <taxon>Craniata</taxon>
        <taxon>Vertebrata</taxon>
        <taxon>Euteleostomi</taxon>
        <taxon>Amphibia</taxon>
        <taxon>Batrachia</taxon>
        <taxon>Anura</taxon>
        <taxon>Neobatrachia</taxon>
        <taxon>Ranoidea</taxon>
        <taxon>Ranidae</taxon>
        <taxon>Staurois</taxon>
    </lineage>
</organism>
<dbReference type="InterPro" id="IPR036396">
    <property type="entry name" value="Cyt_P450_sf"/>
</dbReference>
<evidence type="ECO:0008006" key="7">
    <source>
        <dbReference type="Google" id="ProtNLM"/>
    </source>
</evidence>
<dbReference type="PANTHER" id="PTHR24291">
    <property type="entry name" value="CYTOCHROME P450 FAMILY 4"/>
    <property type="match status" value="1"/>
</dbReference>
<keyword evidence="6" id="KW-1185">Reference proteome</keyword>
<name>A0ABN9BJ80_9NEOB</name>
<dbReference type="InterPro" id="IPR002401">
    <property type="entry name" value="Cyt_P450_E_grp-I"/>
</dbReference>
<dbReference type="InterPro" id="IPR017972">
    <property type="entry name" value="Cyt_P450_CS"/>
</dbReference>